<feature type="transmembrane region" description="Helical" evidence="1">
    <location>
        <begin position="12"/>
        <end position="30"/>
    </location>
</feature>
<gene>
    <name evidence="2" type="ORF">NCTC12219_01598</name>
</gene>
<keyword evidence="1" id="KW-1133">Transmembrane helix</keyword>
<proteinExistence type="predicted"/>
<evidence type="ECO:0000313" key="2">
    <source>
        <dbReference type="EMBL" id="STP11699.1"/>
    </source>
</evidence>
<organism evidence="2 3">
    <name type="scientific">Helicobacter cinaedi</name>
    <dbReference type="NCBI Taxonomy" id="213"/>
    <lineage>
        <taxon>Bacteria</taxon>
        <taxon>Pseudomonadati</taxon>
        <taxon>Campylobacterota</taxon>
        <taxon>Epsilonproteobacteria</taxon>
        <taxon>Campylobacterales</taxon>
        <taxon>Helicobacteraceae</taxon>
        <taxon>Helicobacter</taxon>
    </lineage>
</organism>
<accession>A0A377JUQ1</accession>
<name>A0A377JUQ1_9HELI</name>
<sequence>MERKSSKAKFYLIGFALLLLATLGGVYYYMVEFSTHSLEEVTQNIESKLLEQDNIAKQSQLDSANSQIKLLKAQKESLQKQQDNAPMKLRYSIKPKDKIVAHCVNMKVGRFAMPKNCNDELKSGINEIIKQDNTIVAFEISGIVDTRPYAGLSPELKQEGLASFRAKEAIMIATHQMPSVAAFEGLSQQRANQRGFVVRAFYVENK</sequence>
<keyword evidence="1" id="KW-0472">Membrane</keyword>
<evidence type="ECO:0000256" key="1">
    <source>
        <dbReference type="SAM" id="Phobius"/>
    </source>
</evidence>
<evidence type="ECO:0000313" key="3">
    <source>
        <dbReference type="Proteomes" id="UP000255103"/>
    </source>
</evidence>
<dbReference type="AlphaFoldDB" id="A0A377JUQ1"/>
<reference evidence="2 3" key="1">
    <citation type="submission" date="2018-06" db="EMBL/GenBank/DDBJ databases">
        <authorList>
            <consortium name="Pathogen Informatics"/>
            <person name="Doyle S."/>
        </authorList>
    </citation>
    <scope>NUCLEOTIDE SEQUENCE [LARGE SCALE GENOMIC DNA]</scope>
    <source>
        <strain evidence="2 3">NCTC12219</strain>
    </source>
</reference>
<protein>
    <submittedName>
        <fullName evidence="2">Uncharacterized protein</fullName>
    </submittedName>
</protein>
<dbReference type="Proteomes" id="UP000255103">
    <property type="component" value="Unassembled WGS sequence"/>
</dbReference>
<dbReference type="RefSeq" id="WP_115722224.1">
    <property type="nucleotide sequence ID" value="NZ_UGHX01000001.1"/>
</dbReference>
<keyword evidence="1" id="KW-0812">Transmembrane</keyword>
<dbReference type="EMBL" id="UGHX01000001">
    <property type="protein sequence ID" value="STP11699.1"/>
    <property type="molecule type" value="Genomic_DNA"/>
</dbReference>